<reference evidence="2 3" key="1">
    <citation type="submission" date="2018-12" db="EMBL/GenBank/DDBJ databases">
        <title>Complete genome sequence of Flaviflexus sp. H23T48.</title>
        <authorList>
            <person name="Bae J.-W."/>
            <person name="Lee J.-Y."/>
        </authorList>
    </citation>
    <scope>NUCLEOTIDE SEQUENCE [LARGE SCALE GENOMIC DNA]</scope>
    <source>
        <strain evidence="2 3">H23T48</strain>
    </source>
</reference>
<feature type="compositionally biased region" description="Low complexity" evidence="1">
    <location>
        <begin position="199"/>
        <end position="215"/>
    </location>
</feature>
<evidence type="ECO:0000256" key="1">
    <source>
        <dbReference type="SAM" id="MobiDB-lite"/>
    </source>
</evidence>
<dbReference type="EMBL" id="CP034593">
    <property type="protein sequence ID" value="AZQ78035.1"/>
    <property type="molecule type" value="Genomic_DNA"/>
</dbReference>
<dbReference type="KEGG" id="flh:EJ997_12515"/>
<dbReference type="InterPro" id="IPR012337">
    <property type="entry name" value="RNaseH-like_sf"/>
</dbReference>
<dbReference type="AlphaFoldDB" id="A0A3Q9G8F6"/>
<protein>
    <submittedName>
        <fullName evidence="2">Uncharacterized protein</fullName>
    </submittedName>
</protein>
<dbReference type="Gene3D" id="3.30.420.10">
    <property type="entry name" value="Ribonuclease H-like superfamily/Ribonuclease H"/>
    <property type="match status" value="1"/>
</dbReference>
<dbReference type="SUPFAM" id="SSF53098">
    <property type="entry name" value="Ribonuclease H-like"/>
    <property type="match status" value="1"/>
</dbReference>
<name>A0A3Q9G8F6_9ACTO</name>
<dbReference type="Proteomes" id="UP000280344">
    <property type="component" value="Chromosome"/>
</dbReference>
<gene>
    <name evidence="2" type="ORF">EJ997_12515</name>
</gene>
<dbReference type="GO" id="GO:0003676">
    <property type="term" value="F:nucleic acid binding"/>
    <property type="evidence" value="ECO:0007669"/>
    <property type="project" value="InterPro"/>
</dbReference>
<sequence>MRILRRGELTAARRLDGSRIPFLDTMAIARRILHLPNFKLGQVCAALGIQNSNAHSALTDAYATAEILQAFIREDACTSPDWQKIVSASLDFRGYTIHDPHCTRERLRNRGAAAAAPETLANGAWMNRAIGSRDIPDDVTQARYFTLLDAVLLDHICPRQNRSSCSASPRRAACPRQIFDVSTSTTFTSSSGRPKLTASSPSRSRAPSPQCRSSSGSEPTSRRLLRRAIRGRRMAILRWQSRCSQATE</sequence>
<evidence type="ECO:0000313" key="2">
    <source>
        <dbReference type="EMBL" id="AZQ78035.1"/>
    </source>
</evidence>
<accession>A0A3Q9G8F6</accession>
<organism evidence="2 3">
    <name type="scientific">Flaviflexus ciconiae</name>
    <dbReference type="NCBI Taxonomy" id="2496867"/>
    <lineage>
        <taxon>Bacteria</taxon>
        <taxon>Bacillati</taxon>
        <taxon>Actinomycetota</taxon>
        <taxon>Actinomycetes</taxon>
        <taxon>Actinomycetales</taxon>
        <taxon>Actinomycetaceae</taxon>
        <taxon>Flaviflexus</taxon>
    </lineage>
</organism>
<keyword evidence="3" id="KW-1185">Reference proteome</keyword>
<dbReference type="RefSeq" id="WP_126704835.1">
    <property type="nucleotide sequence ID" value="NZ_CP034593.1"/>
</dbReference>
<dbReference type="InterPro" id="IPR036397">
    <property type="entry name" value="RNaseH_sf"/>
</dbReference>
<dbReference type="OrthoDB" id="190275at2"/>
<evidence type="ECO:0000313" key="3">
    <source>
        <dbReference type="Proteomes" id="UP000280344"/>
    </source>
</evidence>
<proteinExistence type="predicted"/>
<feature type="region of interest" description="Disordered" evidence="1">
    <location>
        <begin position="184"/>
        <end position="223"/>
    </location>
</feature>